<dbReference type="RefSeq" id="WP_114694344.1">
    <property type="nucleotide sequence ID" value="NZ_QQOH01000001.1"/>
</dbReference>
<sequence length="68" mass="7739">MIATCKTNDSFEDILTQGKTYRVRELRNASLMIVDDTGDLRWFGLSRFKLGIAKLDNLRTPETCQISA</sequence>
<protein>
    <submittedName>
        <fullName evidence="1">Uncharacterized protein</fullName>
    </submittedName>
</protein>
<comment type="caution">
    <text evidence="1">The sequence shown here is derived from an EMBL/GenBank/DDBJ whole genome shotgun (WGS) entry which is preliminary data.</text>
</comment>
<name>A0A369WW27_9GAMM</name>
<dbReference type="OrthoDB" id="2467757at2"/>
<organism evidence="1 2">
    <name type="scientific">Motiliproteus coralliicola</name>
    <dbReference type="NCBI Taxonomy" id="2283196"/>
    <lineage>
        <taxon>Bacteria</taxon>
        <taxon>Pseudomonadati</taxon>
        <taxon>Pseudomonadota</taxon>
        <taxon>Gammaproteobacteria</taxon>
        <taxon>Oceanospirillales</taxon>
        <taxon>Oceanospirillaceae</taxon>
        <taxon>Motiliproteus</taxon>
    </lineage>
</organism>
<gene>
    <name evidence="1" type="ORF">DV711_03990</name>
</gene>
<proteinExistence type="predicted"/>
<dbReference type="AlphaFoldDB" id="A0A369WW27"/>
<reference evidence="1 2" key="1">
    <citation type="submission" date="2018-07" db="EMBL/GenBank/DDBJ databases">
        <title>Motiliproteus coralliicola sp. nov., a bacterium isolated from Coral.</title>
        <authorList>
            <person name="Wang G."/>
        </authorList>
    </citation>
    <scope>NUCLEOTIDE SEQUENCE [LARGE SCALE GENOMIC DNA]</scope>
    <source>
        <strain evidence="1 2">C34</strain>
    </source>
</reference>
<evidence type="ECO:0000313" key="1">
    <source>
        <dbReference type="EMBL" id="RDE24754.1"/>
    </source>
</evidence>
<dbReference type="EMBL" id="QQOH01000001">
    <property type="protein sequence ID" value="RDE24754.1"/>
    <property type="molecule type" value="Genomic_DNA"/>
</dbReference>
<keyword evidence="2" id="KW-1185">Reference proteome</keyword>
<evidence type="ECO:0000313" key="2">
    <source>
        <dbReference type="Proteomes" id="UP000253769"/>
    </source>
</evidence>
<dbReference type="Proteomes" id="UP000253769">
    <property type="component" value="Unassembled WGS sequence"/>
</dbReference>
<accession>A0A369WW27</accession>